<sequence>MKFFLLVFTIFSFFIDSGGPIGIRNLSLIIVVMYAFAYIYKNIYDISRFKGVKKIAKSYIFFSIFYLSFILFGFLSASINQISFGDAIKWLLPLLFYFVFLFYFSSFKFEVLTKGISLGSFCFAFVILAVFFTAVLVPIPVGKALFEFLSFMPGWFYYRQGGAVPNYPNIYFQATLCLTSFSIMSYIYGYKKITIFILLSLAFSLSRTGIFIAITFIVFYSFFSYEFQKRISNLIQFIFFFMVPMILIIEFVIFLQFQDGYVHSYNGLNIRIGHVISAVSEWDGFNVLFGSGPGSYFFSIGVEKFVDNIEVSQVEMLRKYGLIGSLLFHLSLVFYLKWLTDYQQYALVFVVFSFYIVSFTNPVLTTFLFSMLLGITTAITIKGIKR</sequence>
<dbReference type="AlphaFoldDB" id="A0AAW8Q291"/>
<keyword evidence="1" id="KW-0472">Membrane</keyword>
<accession>A0AAW8Q291</accession>
<name>A0AAW8Q291_VIBPH</name>
<evidence type="ECO:0000313" key="2">
    <source>
        <dbReference type="EMBL" id="MDS1822596.1"/>
    </source>
</evidence>
<protein>
    <submittedName>
        <fullName evidence="2">Uncharacterized protein</fullName>
    </submittedName>
</protein>
<feature type="transmembrane region" description="Helical" evidence="1">
    <location>
        <begin position="56"/>
        <end position="75"/>
    </location>
</feature>
<comment type="caution">
    <text evidence="2">The sequence shown here is derived from an EMBL/GenBank/DDBJ whole genome shotgun (WGS) entry which is preliminary data.</text>
</comment>
<evidence type="ECO:0000256" key="1">
    <source>
        <dbReference type="SAM" id="Phobius"/>
    </source>
</evidence>
<feature type="transmembrane region" description="Helical" evidence="1">
    <location>
        <begin position="320"/>
        <end position="338"/>
    </location>
</feature>
<feature type="transmembrane region" description="Helical" evidence="1">
    <location>
        <begin position="234"/>
        <end position="257"/>
    </location>
</feature>
<dbReference type="EMBL" id="JAUHGG010000006">
    <property type="protein sequence ID" value="MDS1822596.1"/>
    <property type="molecule type" value="Genomic_DNA"/>
</dbReference>
<dbReference type="RefSeq" id="WP_025570006.1">
    <property type="nucleotide sequence ID" value="NZ_CP034289.1"/>
</dbReference>
<keyword evidence="1" id="KW-1133">Transmembrane helix</keyword>
<gene>
    <name evidence="2" type="ORF">QX249_18325</name>
</gene>
<dbReference type="Proteomes" id="UP001253193">
    <property type="component" value="Unassembled WGS sequence"/>
</dbReference>
<feature type="transmembrane region" description="Helical" evidence="1">
    <location>
        <begin position="87"/>
        <end position="104"/>
    </location>
</feature>
<reference evidence="2" key="1">
    <citation type="submission" date="2023-06" db="EMBL/GenBank/DDBJ databases">
        <title>Genomic Diversity of Vibrio spp. and Metagenomic Analysis of Pathogens in Florida Gulf Coastal Waters Following Hurricane Ian.</title>
        <authorList>
            <person name="Brumfield K.D."/>
        </authorList>
    </citation>
    <scope>NUCLEOTIDE SEQUENCE</scope>
    <source>
        <strain evidence="2">WBS2B-138</strain>
    </source>
</reference>
<feature type="transmembrane region" description="Helical" evidence="1">
    <location>
        <begin position="170"/>
        <end position="189"/>
    </location>
</feature>
<feature type="transmembrane region" description="Helical" evidence="1">
    <location>
        <begin position="195"/>
        <end position="222"/>
    </location>
</feature>
<feature type="transmembrane region" description="Helical" evidence="1">
    <location>
        <begin position="28"/>
        <end position="44"/>
    </location>
</feature>
<proteinExistence type="predicted"/>
<keyword evidence="1" id="KW-0812">Transmembrane</keyword>
<evidence type="ECO:0000313" key="3">
    <source>
        <dbReference type="Proteomes" id="UP001253193"/>
    </source>
</evidence>
<organism evidence="2 3">
    <name type="scientific">Vibrio parahaemolyticus</name>
    <dbReference type="NCBI Taxonomy" id="670"/>
    <lineage>
        <taxon>Bacteria</taxon>
        <taxon>Pseudomonadati</taxon>
        <taxon>Pseudomonadota</taxon>
        <taxon>Gammaproteobacteria</taxon>
        <taxon>Vibrionales</taxon>
        <taxon>Vibrionaceae</taxon>
        <taxon>Vibrio</taxon>
    </lineage>
</organism>
<feature type="transmembrane region" description="Helical" evidence="1">
    <location>
        <begin position="116"/>
        <end position="135"/>
    </location>
</feature>